<keyword evidence="1" id="KW-1133">Transmembrane helix</keyword>
<dbReference type="EMBL" id="RBRE01000035">
    <property type="protein sequence ID" value="RMQ47601.1"/>
    <property type="molecule type" value="Genomic_DNA"/>
</dbReference>
<feature type="domain" description="SSD" evidence="2">
    <location>
        <begin position="372"/>
        <end position="492"/>
    </location>
</feature>
<comment type="caution">
    <text evidence="3">The sequence shown here is derived from an EMBL/GenBank/DDBJ whole genome shotgun (WGS) entry which is preliminary data.</text>
</comment>
<dbReference type="SUPFAM" id="SSF82866">
    <property type="entry name" value="Multidrug efflux transporter AcrB transmembrane domain"/>
    <property type="match status" value="2"/>
</dbReference>
<proteinExistence type="predicted"/>
<dbReference type="Gene3D" id="1.20.1640.10">
    <property type="entry name" value="Multidrug efflux transporter AcrB transmembrane domain"/>
    <property type="match status" value="2"/>
</dbReference>
<dbReference type="Gene3D" id="3.30.2090.10">
    <property type="entry name" value="Multidrug efflux transporter AcrB TolC docking domain, DN and DC subdomains"/>
    <property type="match status" value="2"/>
</dbReference>
<feature type="transmembrane region" description="Helical" evidence="1">
    <location>
        <begin position="341"/>
        <end position="357"/>
    </location>
</feature>
<keyword evidence="1" id="KW-0812">Transmembrane</keyword>
<feature type="transmembrane region" description="Helical" evidence="1">
    <location>
        <begin position="463"/>
        <end position="485"/>
    </location>
</feature>
<feature type="transmembrane region" description="Helical" evidence="1">
    <location>
        <begin position="947"/>
        <end position="966"/>
    </location>
</feature>
<feature type="transmembrane region" description="Helical" evidence="1">
    <location>
        <begin position="391"/>
        <end position="414"/>
    </location>
</feature>
<name>A0A3M4M2X0_PSECI</name>
<reference evidence="3 4" key="1">
    <citation type="submission" date="2018-08" db="EMBL/GenBank/DDBJ databases">
        <title>Recombination of ecologically and evolutionarily significant loci maintains genetic cohesion in the Pseudomonas syringae species complex.</title>
        <authorList>
            <person name="Dillon M."/>
            <person name="Thakur S."/>
            <person name="Almeida R.N.D."/>
            <person name="Weir B.S."/>
            <person name="Guttman D.S."/>
        </authorList>
    </citation>
    <scope>NUCLEOTIDE SEQUENCE [LARGE SCALE GENOMIC DNA]</scope>
    <source>
        <strain evidence="3 4">ICMP 3353</strain>
    </source>
</reference>
<dbReference type="InterPro" id="IPR001036">
    <property type="entry name" value="Acrflvin-R"/>
</dbReference>
<evidence type="ECO:0000256" key="1">
    <source>
        <dbReference type="SAM" id="Phobius"/>
    </source>
</evidence>
<feature type="transmembrane region" description="Helical" evidence="1">
    <location>
        <begin position="844"/>
        <end position="867"/>
    </location>
</feature>
<evidence type="ECO:0000259" key="2">
    <source>
        <dbReference type="PROSITE" id="PS50156"/>
    </source>
</evidence>
<feature type="transmembrane region" description="Helical" evidence="1">
    <location>
        <begin position="904"/>
        <end position="926"/>
    </location>
</feature>
<dbReference type="PANTHER" id="PTHR32063:SF77">
    <property type="entry name" value="ACR FAMILY TRANSPORT PROTEIN"/>
    <property type="match status" value="1"/>
</dbReference>
<feature type="transmembrane region" description="Helical" evidence="1">
    <location>
        <begin position="12"/>
        <end position="35"/>
    </location>
</feature>
<feature type="transmembrane region" description="Helical" evidence="1">
    <location>
        <begin position="435"/>
        <end position="457"/>
    </location>
</feature>
<feature type="transmembrane region" description="Helical" evidence="1">
    <location>
        <begin position="978"/>
        <end position="1004"/>
    </location>
</feature>
<dbReference type="Proteomes" id="UP000277236">
    <property type="component" value="Unassembled WGS sequence"/>
</dbReference>
<gene>
    <name evidence="3" type="ORF">ALQ04_05285</name>
</gene>
<dbReference type="InterPro" id="IPR000731">
    <property type="entry name" value="SSD"/>
</dbReference>
<dbReference type="SUPFAM" id="SSF82714">
    <property type="entry name" value="Multidrug efflux transporter AcrB TolC docking domain, DN and DC subdomains"/>
    <property type="match status" value="2"/>
</dbReference>
<dbReference type="Gene3D" id="3.30.70.1440">
    <property type="entry name" value="Multidrug efflux transporter AcrB pore domain"/>
    <property type="match status" value="1"/>
</dbReference>
<protein>
    <submittedName>
        <fullName evidence="3">Acriflavin resistance protein</fullName>
    </submittedName>
</protein>
<dbReference type="PROSITE" id="PS50156">
    <property type="entry name" value="SSD"/>
    <property type="match status" value="1"/>
</dbReference>
<dbReference type="SUPFAM" id="SSF82693">
    <property type="entry name" value="Multidrug efflux transporter AcrB pore domain, PN1, PN2, PC1 and PC2 subdomains"/>
    <property type="match status" value="3"/>
</dbReference>
<organism evidence="3 4">
    <name type="scientific">Pseudomonas cichorii</name>
    <dbReference type="NCBI Taxonomy" id="36746"/>
    <lineage>
        <taxon>Bacteria</taxon>
        <taxon>Pseudomonadati</taxon>
        <taxon>Pseudomonadota</taxon>
        <taxon>Gammaproteobacteria</taxon>
        <taxon>Pseudomonadales</taxon>
        <taxon>Pseudomonadaceae</taxon>
        <taxon>Pseudomonas</taxon>
    </lineage>
</organism>
<evidence type="ECO:0000313" key="3">
    <source>
        <dbReference type="EMBL" id="RMQ47601.1"/>
    </source>
</evidence>
<sequence length="1024" mass="109955">MGRQPAMTLSSLSIRYPVPAIMLFILLGLLGFIGLQRLGIQDFPDLDLPTVTISASLEGAAPEQLETEVARKLEDRLSSLRLLKHVTTTITSGAVQINVSFAIEKDGNEALNEVRNVVDSAMAELPASLDTPSVSRLTLHDTPVLTYVIEAPGMDEEALSWFVDNELSKHLQEVRGVAQVLRVGGVEREVQVDLDPMMMAGLGLGVADVETPLKAMEIDNSGGMAELGGARMAVRTLGGIDDPQALGSIDVPVGNGRSFALHQLATIRDHHAERHSLAYLDGKPVIGVQVLRSLGFSDVSMANEIRAAVTDFVARQHGISLTEISDSSASVLENYHDSMNLLYEGILLAVLVVWWFLRDFRAMLIVATALPLSIIPTFGLMYFAGFTLNTVSLLALALIIGILVDDAIVEVENIARHLRMGKSPREAAMEAADEIGLAVIATTVTLVAVFLPTAFMGGVAGKLFVQFGITASAALLFSLLVARLLTPMMAAVFLKPVAHVEEDGWLMRRYLVWIHRSLEWRKTSMALAGLFFAGSLALIGFLPTSFLPAQDIARSSITLELPPGATLEQTASLARDASERLKSQPGIERIFAMAGTAGSEAGDGAAVNQATLTVELARRQDRELSQTELEAHMRDALRSLPGARISVGGSGNGEKLDIVLASDDGDLLERTALALEPQLRQLSGVGNITSSAALQAPEVQFRPDYTRAAQLGVTSQQIADTLRLATYGDYSSALGKINLSQRQVNLRVRMEPGLRGDLERIGQLRVTGRDGQVALASLGELSTGSGPAQIDRLDRQRYVTLSVELNGRSLGEVMNQARQLPGLAQLPAGVRLVEQGEVQLMSELFGSFGLTMAIGVFCIYAVLVLLFHDFLQPATILSALPLSLGGALLGLLACDLSFSLSSVIGLLMLMGIVTKNSILLVDYAILARRDFGMSRYDALLDACHKRARPILMTTIAMGAGMLPTAIGVGADPGFRQPMAVVVIGGLLTSTVLSLLVIPVIFTYVDDLLQLFKRVTRRLHPPQHS</sequence>
<accession>A0A3M4M2X0</accession>
<dbReference type="InterPro" id="IPR027463">
    <property type="entry name" value="AcrB_DN_DC_subdom"/>
</dbReference>
<keyword evidence="1" id="KW-0472">Membrane</keyword>
<dbReference type="AlphaFoldDB" id="A0A3M4M2X0"/>
<dbReference type="GO" id="GO:0005886">
    <property type="term" value="C:plasma membrane"/>
    <property type="evidence" value="ECO:0007669"/>
    <property type="project" value="TreeGrafter"/>
</dbReference>
<feature type="transmembrane region" description="Helical" evidence="1">
    <location>
        <begin position="525"/>
        <end position="547"/>
    </location>
</feature>
<dbReference type="PRINTS" id="PR00702">
    <property type="entry name" value="ACRIFLAVINRP"/>
</dbReference>
<feature type="transmembrane region" description="Helical" evidence="1">
    <location>
        <begin position="364"/>
        <end position="385"/>
    </location>
</feature>
<dbReference type="PANTHER" id="PTHR32063">
    <property type="match status" value="1"/>
</dbReference>
<dbReference type="GO" id="GO:0042910">
    <property type="term" value="F:xenobiotic transmembrane transporter activity"/>
    <property type="evidence" value="ECO:0007669"/>
    <property type="project" value="TreeGrafter"/>
</dbReference>
<feature type="transmembrane region" description="Helical" evidence="1">
    <location>
        <begin position="879"/>
        <end position="898"/>
    </location>
</feature>
<dbReference type="Gene3D" id="3.30.70.1320">
    <property type="entry name" value="Multidrug efflux transporter AcrB pore domain like"/>
    <property type="match status" value="1"/>
</dbReference>
<evidence type="ECO:0000313" key="4">
    <source>
        <dbReference type="Proteomes" id="UP000277236"/>
    </source>
</evidence>
<dbReference type="Gene3D" id="3.30.70.1430">
    <property type="entry name" value="Multidrug efflux transporter AcrB pore domain"/>
    <property type="match status" value="2"/>
</dbReference>
<dbReference type="Pfam" id="PF00873">
    <property type="entry name" value="ACR_tran"/>
    <property type="match status" value="1"/>
</dbReference>